<dbReference type="Proteomes" id="UP000478052">
    <property type="component" value="Unassembled WGS sequence"/>
</dbReference>
<comment type="caution">
    <text evidence="1">The sequence shown here is derived from an EMBL/GenBank/DDBJ whole genome shotgun (WGS) entry which is preliminary data.</text>
</comment>
<evidence type="ECO:0000313" key="1">
    <source>
        <dbReference type="EMBL" id="KAF0773407.1"/>
    </source>
</evidence>
<dbReference type="AlphaFoldDB" id="A0A6G0ZPD0"/>
<name>A0A6G0ZPD0_APHCR</name>
<protein>
    <submittedName>
        <fullName evidence="1">Uncharacterized protein</fullName>
    </submittedName>
</protein>
<accession>A0A6G0ZPD0</accession>
<gene>
    <name evidence="1" type="ORF">FWK35_00001081</name>
</gene>
<reference evidence="1 2" key="1">
    <citation type="submission" date="2019-08" db="EMBL/GenBank/DDBJ databases">
        <title>Whole genome of Aphis craccivora.</title>
        <authorList>
            <person name="Voronova N.V."/>
            <person name="Shulinski R.S."/>
            <person name="Bandarenka Y.V."/>
            <person name="Zhorov D.G."/>
            <person name="Warner D."/>
        </authorList>
    </citation>
    <scope>NUCLEOTIDE SEQUENCE [LARGE SCALE GENOMIC DNA]</scope>
    <source>
        <strain evidence="1">180601</strain>
        <tissue evidence="1">Whole Body</tissue>
    </source>
</reference>
<dbReference type="EMBL" id="VUJU01000064">
    <property type="protein sequence ID" value="KAF0773407.1"/>
    <property type="molecule type" value="Genomic_DNA"/>
</dbReference>
<evidence type="ECO:0000313" key="2">
    <source>
        <dbReference type="Proteomes" id="UP000478052"/>
    </source>
</evidence>
<keyword evidence="2" id="KW-1185">Reference proteome</keyword>
<sequence length="116" mass="13446">MSNILNEVMDYAYSITCRNNASVSNFKGGFRLKSKYSWCIVEFKSKNVPVVFKKIEKNKIKMAENGNFYAKPLFRKIVYPRTYYIIVKNDSPPTILEFHILTELGNLSMMLSDSVN</sequence>
<proteinExistence type="predicted"/>
<organism evidence="1 2">
    <name type="scientific">Aphis craccivora</name>
    <name type="common">Cowpea aphid</name>
    <dbReference type="NCBI Taxonomy" id="307492"/>
    <lineage>
        <taxon>Eukaryota</taxon>
        <taxon>Metazoa</taxon>
        <taxon>Ecdysozoa</taxon>
        <taxon>Arthropoda</taxon>
        <taxon>Hexapoda</taxon>
        <taxon>Insecta</taxon>
        <taxon>Pterygota</taxon>
        <taxon>Neoptera</taxon>
        <taxon>Paraneoptera</taxon>
        <taxon>Hemiptera</taxon>
        <taxon>Sternorrhyncha</taxon>
        <taxon>Aphidomorpha</taxon>
        <taxon>Aphidoidea</taxon>
        <taxon>Aphididae</taxon>
        <taxon>Aphidini</taxon>
        <taxon>Aphis</taxon>
        <taxon>Aphis</taxon>
    </lineage>
</organism>